<name>A0A6M3LUV1_9ZZZZ</name>
<dbReference type="AlphaFoldDB" id="A0A6M3LUV1"/>
<feature type="region of interest" description="Disordered" evidence="1">
    <location>
        <begin position="160"/>
        <end position="193"/>
    </location>
</feature>
<reference evidence="2" key="1">
    <citation type="submission" date="2020-03" db="EMBL/GenBank/DDBJ databases">
        <title>The deep terrestrial virosphere.</title>
        <authorList>
            <person name="Holmfeldt K."/>
            <person name="Nilsson E."/>
            <person name="Simone D."/>
            <person name="Lopez-Fernandez M."/>
            <person name="Wu X."/>
            <person name="de Brujin I."/>
            <person name="Lundin D."/>
            <person name="Andersson A."/>
            <person name="Bertilsson S."/>
            <person name="Dopson M."/>
        </authorList>
    </citation>
    <scope>NUCLEOTIDE SEQUENCE</scope>
    <source>
        <strain evidence="2">MM415B06410</strain>
    </source>
</reference>
<accession>A0A6M3LUV1</accession>
<evidence type="ECO:0000313" key="2">
    <source>
        <dbReference type="EMBL" id="QJA97282.1"/>
    </source>
</evidence>
<gene>
    <name evidence="2" type="ORF">MM415B06410_0008</name>
</gene>
<feature type="region of interest" description="Disordered" evidence="1">
    <location>
        <begin position="126"/>
        <end position="145"/>
    </location>
</feature>
<proteinExistence type="predicted"/>
<dbReference type="EMBL" id="MT143479">
    <property type="protein sequence ID" value="QJA97282.1"/>
    <property type="molecule type" value="Genomic_DNA"/>
</dbReference>
<feature type="compositionally biased region" description="Basic and acidic residues" evidence="1">
    <location>
        <begin position="182"/>
        <end position="193"/>
    </location>
</feature>
<protein>
    <submittedName>
        <fullName evidence="2">Uncharacterized protein</fullName>
    </submittedName>
</protein>
<organism evidence="2">
    <name type="scientific">viral metagenome</name>
    <dbReference type="NCBI Taxonomy" id="1070528"/>
    <lineage>
        <taxon>unclassified sequences</taxon>
        <taxon>metagenomes</taxon>
        <taxon>organismal metagenomes</taxon>
    </lineage>
</organism>
<sequence>MGTKIKPAFKSDFVLVSEGWHLFRVVEPKIEVVKEEDRKEKDGITNDRNFIVRSAVEGGDEDGIEIMEYFANHSKKEFGLSRLAGLMIKTGVLELDPSSEIDVDMMRTEKFESKFKMSLPKRLFGGRVRHTKSSQKKEGSDEPNVFANIVEVVTQKEYNDVIAKQGDKGPKTKAQTTAGTEKAPESKEKDPWA</sequence>
<evidence type="ECO:0000256" key="1">
    <source>
        <dbReference type="SAM" id="MobiDB-lite"/>
    </source>
</evidence>